<evidence type="ECO:0000256" key="2">
    <source>
        <dbReference type="ARBA" id="ARBA00022679"/>
    </source>
</evidence>
<reference evidence="10 11" key="1">
    <citation type="submission" date="2016-06" db="EMBL/GenBank/DDBJ databases">
        <authorList>
            <person name="Kjaerup R.B."/>
            <person name="Dalgaard T.S."/>
            <person name="Juul-Madsen H.R."/>
        </authorList>
    </citation>
    <scope>NUCLEOTIDE SEQUENCE [LARGE SCALE GENOMIC DNA]</scope>
    <source>
        <strain evidence="10">3</strain>
    </source>
</reference>
<proteinExistence type="inferred from homology"/>
<evidence type="ECO:0000256" key="4">
    <source>
        <dbReference type="ARBA" id="ARBA00022741"/>
    </source>
</evidence>
<dbReference type="GO" id="GO:1902758">
    <property type="term" value="P:bis(molybdopterin guanine dinucleotide)molybdenum biosynthetic process"/>
    <property type="evidence" value="ECO:0007669"/>
    <property type="project" value="TreeGrafter"/>
</dbReference>
<feature type="binding site" evidence="8">
    <location>
        <position position="63"/>
    </location>
    <ligand>
        <name>GTP</name>
        <dbReference type="ChEBI" id="CHEBI:37565"/>
    </ligand>
</feature>
<evidence type="ECO:0000256" key="7">
    <source>
        <dbReference type="ARBA" id="ARBA00023150"/>
    </source>
</evidence>
<comment type="function">
    <text evidence="8">Transfers a GMP moiety from GTP to Mo-molybdopterin (Mo-MPT) cofactor (Moco or molybdenum cofactor) to form Mo-molybdopterin guanine dinucleotide (Mo-MGD) cofactor.</text>
</comment>
<dbReference type="STRING" id="1860102.ACCAA_300028"/>
<dbReference type="InterPro" id="IPR029044">
    <property type="entry name" value="Nucleotide-diphossugar_trans"/>
</dbReference>
<comment type="domain">
    <text evidence="8">The N-terminal domain determines nucleotide recognition and specific binding, while the C-terminal domain determines the specific binding to the target protein.</text>
</comment>
<comment type="catalytic activity">
    <reaction evidence="8">
        <text>Mo-molybdopterin + GTP + H(+) = Mo-molybdopterin guanine dinucleotide + diphosphate</text>
        <dbReference type="Rhea" id="RHEA:34243"/>
        <dbReference type="ChEBI" id="CHEBI:15378"/>
        <dbReference type="ChEBI" id="CHEBI:33019"/>
        <dbReference type="ChEBI" id="CHEBI:37565"/>
        <dbReference type="ChEBI" id="CHEBI:71302"/>
        <dbReference type="ChEBI" id="CHEBI:71310"/>
        <dbReference type="EC" id="2.7.7.77"/>
    </reaction>
</comment>
<gene>
    <name evidence="8 10" type="primary">mobA</name>
    <name evidence="10" type="ORF">ACCAA_300028</name>
</gene>
<dbReference type="EC" id="2.7.7.77" evidence="8"/>
<dbReference type="InterPro" id="IPR013482">
    <property type="entry name" value="Molybde_CF_guanTrfase"/>
</dbReference>
<dbReference type="PANTHER" id="PTHR19136">
    <property type="entry name" value="MOLYBDENUM COFACTOR GUANYLYLTRANSFERASE"/>
    <property type="match status" value="1"/>
</dbReference>
<keyword evidence="2 8" id="KW-0808">Transferase</keyword>
<comment type="similarity">
    <text evidence="8">Belongs to the MobA family.</text>
</comment>
<accession>A0A1A8XQE2</accession>
<evidence type="ECO:0000256" key="8">
    <source>
        <dbReference type="HAMAP-Rule" id="MF_00316"/>
    </source>
</evidence>
<keyword evidence="10" id="KW-0548">Nucleotidyltransferase</keyword>
<comment type="cofactor">
    <cofactor evidence="8">
        <name>Mg(2+)</name>
        <dbReference type="ChEBI" id="CHEBI:18420"/>
    </cofactor>
</comment>
<dbReference type="GO" id="GO:0005737">
    <property type="term" value="C:cytoplasm"/>
    <property type="evidence" value="ECO:0007669"/>
    <property type="project" value="UniProtKB-SubCell"/>
</dbReference>
<dbReference type="InterPro" id="IPR025877">
    <property type="entry name" value="MobA-like_NTP_Trfase"/>
</dbReference>
<feature type="domain" description="MobA-like NTP transferase" evidence="9">
    <location>
        <begin position="19"/>
        <end position="167"/>
    </location>
</feature>
<evidence type="ECO:0000313" key="11">
    <source>
        <dbReference type="Proteomes" id="UP000199169"/>
    </source>
</evidence>
<feature type="binding site" evidence="8">
    <location>
        <position position="81"/>
    </location>
    <ligand>
        <name>GTP</name>
        <dbReference type="ChEBI" id="CHEBI:37565"/>
    </ligand>
</feature>
<keyword evidence="3 8" id="KW-0479">Metal-binding</keyword>
<sequence length="207" mass="22157">MKVATGAGQQAVGSERMTAVILAGGLGRRMGRVDKGLQLLDGKPLVQWVLERLAPQADEVLLNANQNTERYETFGYPVIGDQIGGFAGPLAGLHAALTRATHPLVAAVPCDSPFLPTDLLARLRAAITLAGADVATARTFDQAQPVFCLCRRDLLPQLTAFLAAGGCQPTLWYQTLAAIEVAFDDQADAFRNINTEDDLTSLRRLSQ</sequence>
<dbReference type="NCBIfam" id="TIGR02665">
    <property type="entry name" value="molyb_mobA"/>
    <property type="match status" value="1"/>
</dbReference>
<keyword evidence="6 8" id="KW-0342">GTP-binding</keyword>
<evidence type="ECO:0000259" key="9">
    <source>
        <dbReference type="Pfam" id="PF12804"/>
    </source>
</evidence>
<name>A0A1A8XQE2_9PROT</name>
<evidence type="ECO:0000256" key="3">
    <source>
        <dbReference type="ARBA" id="ARBA00022723"/>
    </source>
</evidence>
<dbReference type="HAMAP" id="MF_00316">
    <property type="entry name" value="MobA"/>
    <property type="match status" value="1"/>
</dbReference>
<dbReference type="SUPFAM" id="SSF53448">
    <property type="entry name" value="Nucleotide-diphospho-sugar transferases"/>
    <property type="match status" value="1"/>
</dbReference>
<protein>
    <recommendedName>
        <fullName evidence="8">Molybdenum cofactor guanylyltransferase</fullName>
        <shortName evidence="8">MoCo guanylyltransferase</shortName>
        <ecNumber evidence="8">2.7.7.77</ecNumber>
    </recommendedName>
    <alternativeName>
        <fullName evidence="8">GTP:molybdopterin guanylyltransferase</fullName>
    </alternativeName>
    <alternativeName>
        <fullName evidence="8">Mo-MPT guanylyltransferase</fullName>
    </alternativeName>
    <alternativeName>
        <fullName evidence="8">Molybdopterin guanylyltransferase</fullName>
    </alternativeName>
    <alternativeName>
        <fullName evidence="8">Molybdopterin-guanine dinucleotide synthase</fullName>
        <shortName evidence="8">MGD synthase</shortName>
    </alternativeName>
</protein>
<evidence type="ECO:0000256" key="5">
    <source>
        <dbReference type="ARBA" id="ARBA00022842"/>
    </source>
</evidence>
<keyword evidence="7 8" id="KW-0501">Molybdenum cofactor biosynthesis</keyword>
<keyword evidence="5 8" id="KW-0460">Magnesium</keyword>
<dbReference type="AlphaFoldDB" id="A0A1A8XQE2"/>
<dbReference type="GO" id="GO:0005525">
    <property type="term" value="F:GTP binding"/>
    <property type="evidence" value="ECO:0007669"/>
    <property type="project" value="UniProtKB-UniRule"/>
</dbReference>
<feature type="binding site" evidence="8">
    <location>
        <position position="35"/>
    </location>
    <ligand>
        <name>GTP</name>
        <dbReference type="ChEBI" id="CHEBI:37565"/>
    </ligand>
</feature>
<dbReference type="EMBL" id="FLQX01000106">
    <property type="protein sequence ID" value="SBT06168.1"/>
    <property type="molecule type" value="Genomic_DNA"/>
</dbReference>
<evidence type="ECO:0000313" key="10">
    <source>
        <dbReference type="EMBL" id="SBT06168.1"/>
    </source>
</evidence>
<comment type="subcellular location">
    <subcellularLocation>
        <location evidence="8">Cytoplasm</location>
    </subcellularLocation>
</comment>
<keyword evidence="1 8" id="KW-0963">Cytoplasm</keyword>
<evidence type="ECO:0000256" key="6">
    <source>
        <dbReference type="ARBA" id="ARBA00023134"/>
    </source>
</evidence>
<feature type="binding site" evidence="8">
    <location>
        <begin position="22"/>
        <end position="24"/>
    </location>
    <ligand>
        <name>GTP</name>
        <dbReference type="ChEBI" id="CHEBI:37565"/>
    </ligand>
</feature>
<dbReference type="GO" id="GO:0046872">
    <property type="term" value="F:metal ion binding"/>
    <property type="evidence" value="ECO:0007669"/>
    <property type="project" value="UniProtKB-KW"/>
</dbReference>
<organism evidence="10 11">
    <name type="scientific">Candidatus Accumulibacter aalborgensis</name>
    <dbReference type="NCBI Taxonomy" id="1860102"/>
    <lineage>
        <taxon>Bacteria</taxon>
        <taxon>Pseudomonadati</taxon>
        <taxon>Pseudomonadota</taxon>
        <taxon>Betaproteobacteria</taxon>
        <taxon>Candidatus Accumulibacter</taxon>
    </lineage>
</organism>
<dbReference type="Gene3D" id="3.90.550.10">
    <property type="entry name" value="Spore Coat Polysaccharide Biosynthesis Protein SpsA, Chain A"/>
    <property type="match status" value="1"/>
</dbReference>
<dbReference type="PANTHER" id="PTHR19136:SF81">
    <property type="entry name" value="MOLYBDENUM COFACTOR GUANYLYLTRANSFERASE"/>
    <property type="match status" value="1"/>
</dbReference>
<feature type="binding site" evidence="8">
    <location>
        <position position="111"/>
    </location>
    <ligand>
        <name>GTP</name>
        <dbReference type="ChEBI" id="CHEBI:37565"/>
    </ligand>
</feature>
<keyword evidence="11" id="KW-1185">Reference proteome</keyword>
<dbReference type="Pfam" id="PF12804">
    <property type="entry name" value="NTP_transf_3"/>
    <property type="match status" value="1"/>
</dbReference>
<evidence type="ECO:0000256" key="1">
    <source>
        <dbReference type="ARBA" id="ARBA00022490"/>
    </source>
</evidence>
<comment type="subunit">
    <text evidence="8">Monomer.</text>
</comment>
<keyword evidence="4 8" id="KW-0547">Nucleotide-binding</keyword>
<dbReference type="Proteomes" id="UP000199169">
    <property type="component" value="Unassembled WGS sequence"/>
</dbReference>
<dbReference type="CDD" id="cd02503">
    <property type="entry name" value="MobA"/>
    <property type="match status" value="1"/>
</dbReference>
<dbReference type="GO" id="GO:0061603">
    <property type="term" value="F:molybdenum cofactor guanylyltransferase activity"/>
    <property type="evidence" value="ECO:0007669"/>
    <property type="project" value="UniProtKB-EC"/>
</dbReference>
<feature type="binding site" evidence="8">
    <location>
        <position position="111"/>
    </location>
    <ligand>
        <name>Mg(2+)</name>
        <dbReference type="ChEBI" id="CHEBI:18420"/>
    </ligand>
</feature>